<keyword evidence="3" id="KW-1185">Reference proteome</keyword>
<sequence length="251" mass="26581">MALHILQGREQPVFFYGQNYMGSGEAWLAAGLFGLFGPSLVALRLPLLAIYAAFLVVAWHLGELLSGRGAALAGTLLLALGSTEVLTEQLRAGSRVELLLAGSCMAWLSAWLVMRGQLAEPWRQGAAAAGWGLAAGHGLWTDLLTAPWVLATGTDCWTCHRLVFESREWTSEWSVSGGDWGPAFSLGGVAVDGVDVAVRPESATVYVQGSDSRPWDKTLTYPNTQSGWSTPGGSVRFGTGAAAMLLAENTA</sequence>
<dbReference type="AlphaFoldDB" id="A0A934NF58"/>
<evidence type="ECO:0008006" key="4">
    <source>
        <dbReference type="Google" id="ProtNLM"/>
    </source>
</evidence>
<dbReference type="Proteomes" id="UP000612893">
    <property type="component" value="Unassembled WGS sequence"/>
</dbReference>
<organism evidence="2 3">
    <name type="scientific">Candidatus Nephthysia bennettiae</name>
    <dbReference type="NCBI Taxonomy" id="3127016"/>
    <lineage>
        <taxon>Bacteria</taxon>
        <taxon>Bacillati</taxon>
        <taxon>Candidatus Dormiibacterota</taxon>
        <taxon>Candidatus Dormibacteria</taxon>
        <taxon>Candidatus Dormibacterales</taxon>
        <taxon>Candidatus Dormibacteraceae</taxon>
        <taxon>Candidatus Nephthysia</taxon>
    </lineage>
</organism>
<keyword evidence="1" id="KW-0472">Membrane</keyword>
<evidence type="ECO:0000313" key="2">
    <source>
        <dbReference type="EMBL" id="MBJ7600322.1"/>
    </source>
</evidence>
<gene>
    <name evidence="2" type="ORF">JF922_19885</name>
</gene>
<feature type="transmembrane region" description="Helical" evidence="1">
    <location>
        <begin position="26"/>
        <end position="57"/>
    </location>
</feature>
<evidence type="ECO:0000256" key="1">
    <source>
        <dbReference type="SAM" id="Phobius"/>
    </source>
</evidence>
<protein>
    <recommendedName>
        <fullName evidence="4">Glycosyltransferase RgtA/B/C/D-like domain-containing protein</fullName>
    </recommendedName>
</protein>
<proteinExistence type="predicted"/>
<evidence type="ECO:0000313" key="3">
    <source>
        <dbReference type="Proteomes" id="UP000612893"/>
    </source>
</evidence>
<comment type="caution">
    <text evidence="2">The sequence shown here is derived from an EMBL/GenBank/DDBJ whole genome shotgun (WGS) entry which is preliminary data.</text>
</comment>
<dbReference type="RefSeq" id="WP_338204097.1">
    <property type="nucleotide sequence ID" value="NZ_JAEKNR010000198.1"/>
</dbReference>
<keyword evidence="1" id="KW-0812">Transmembrane</keyword>
<reference evidence="2" key="1">
    <citation type="submission" date="2020-10" db="EMBL/GenBank/DDBJ databases">
        <title>Ca. Dormibacterota MAGs.</title>
        <authorList>
            <person name="Montgomery K."/>
        </authorList>
    </citation>
    <scope>NUCLEOTIDE SEQUENCE [LARGE SCALE GENOMIC DNA]</scope>
    <source>
        <strain evidence="2">SC8812_S17_10</strain>
    </source>
</reference>
<dbReference type="EMBL" id="JAEKNR010000198">
    <property type="protein sequence ID" value="MBJ7600322.1"/>
    <property type="molecule type" value="Genomic_DNA"/>
</dbReference>
<name>A0A934NF58_9BACT</name>
<keyword evidence="1" id="KW-1133">Transmembrane helix</keyword>
<accession>A0A934NF58</accession>